<proteinExistence type="predicted"/>
<evidence type="ECO:0000313" key="2">
    <source>
        <dbReference type="Proteomes" id="UP000559598"/>
    </source>
</evidence>
<organism evidence="1 2">
    <name type="scientific">Anoxybacteroides voinovskiense</name>
    <dbReference type="NCBI Taxonomy" id="230470"/>
    <lineage>
        <taxon>Bacteria</taxon>
        <taxon>Bacillati</taxon>
        <taxon>Bacillota</taxon>
        <taxon>Bacilli</taxon>
        <taxon>Bacillales</taxon>
        <taxon>Anoxybacillaceae</taxon>
        <taxon>Anoxybacteroides</taxon>
    </lineage>
</organism>
<accession>A0A840DRI4</accession>
<sequence>MDNGDPTTSPMFSCEHCGGEMYPEYYKGVHGIEYKLSDIH</sequence>
<dbReference type="EMBL" id="JACIDE010000011">
    <property type="protein sequence ID" value="MBB4074142.1"/>
    <property type="molecule type" value="Genomic_DNA"/>
</dbReference>
<name>A0A840DRI4_9BACL</name>
<dbReference type="AlphaFoldDB" id="A0A840DRI4"/>
<evidence type="ECO:0000313" key="1">
    <source>
        <dbReference type="EMBL" id="MBB4074142.1"/>
    </source>
</evidence>
<dbReference type="Proteomes" id="UP000559598">
    <property type="component" value="Unassembled WGS sequence"/>
</dbReference>
<gene>
    <name evidence="1" type="ORF">GGR02_001907</name>
</gene>
<protein>
    <submittedName>
        <fullName evidence="1">Uncharacterized protein</fullName>
    </submittedName>
</protein>
<keyword evidence="2" id="KW-1185">Reference proteome</keyword>
<reference evidence="1 2" key="1">
    <citation type="submission" date="2020-08" db="EMBL/GenBank/DDBJ databases">
        <title>Genomic Encyclopedia of Type Strains, Phase IV (KMG-IV): sequencing the most valuable type-strain genomes for metagenomic binning, comparative biology and taxonomic classification.</title>
        <authorList>
            <person name="Goeker M."/>
        </authorList>
    </citation>
    <scope>NUCLEOTIDE SEQUENCE [LARGE SCALE GENOMIC DNA]</scope>
    <source>
        <strain evidence="1 2">DSM 17075</strain>
    </source>
</reference>
<comment type="caution">
    <text evidence="1">The sequence shown here is derived from an EMBL/GenBank/DDBJ whole genome shotgun (WGS) entry which is preliminary data.</text>
</comment>